<dbReference type="EMBL" id="FOZS01000001">
    <property type="protein sequence ID" value="SFS54445.1"/>
    <property type="molecule type" value="Genomic_DNA"/>
</dbReference>
<gene>
    <name evidence="3" type="ORF">SAMN04488556_1433</name>
</gene>
<dbReference type="InterPro" id="IPR001387">
    <property type="entry name" value="Cro/C1-type_HTH"/>
</dbReference>
<dbReference type="Proteomes" id="UP000199199">
    <property type="component" value="Unassembled WGS sequence"/>
</dbReference>
<feature type="domain" description="HTH cro/C1-type" evidence="2">
    <location>
        <begin position="7"/>
        <end position="61"/>
    </location>
</feature>
<dbReference type="SUPFAM" id="SSF47413">
    <property type="entry name" value="lambda repressor-like DNA-binding domains"/>
    <property type="match status" value="1"/>
</dbReference>
<proteinExistence type="predicted"/>
<accession>A0A1I6QPW1</accession>
<evidence type="ECO:0000313" key="4">
    <source>
        <dbReference type="Proteomes" id="UP000199199"/>
    </source>
</evidence>
<keyword evidence="1" id="KW-0238">DNA-binding</keyword>
<protein>
    <submittedName>
        <fullName evidence="3">Transcriptional regulator, XRE family</fullName>
    </submittedName>
</protein>
<sequence>MSVKNELKVYRAKHDLTQEELAIEMGVSCQTINSIGTGKYNPSLELALKLADHFGVSIEEIFWLTDR</sequence>
<dbReference type="PANTHER" id="PTHR46558">
    <property type="entry name" value="TRACRIPTIONAL REGULATORY PROTEIN-RELATED-RELATED"/>
    <property type="match status" value="1"/>
</dbReference>
<dbReference type="Pfam" id="PF01381">
    <property type="entry name" value="HTH_3"/>
    <property type="match status" value="1"/>
</dbReference>
<dbReference type="Gene3D" id="1.10.260.40">
    <property type="entry name" value="lambda repressor-like DNA-binding domains"/>
    <property type="match status" value="1"/>
</dbReference>
<dbReference type="CDD" id="cd00093">
    <property type="entry name" value="HTH_XRE"/>
    <property type="match status" value="1"/>
</dbReference>
<dbReference type="RefSeq" id="WP_092903009.1">
    <property type="nucleotide sequence ID" value="NZ_FOZS01000001.1"/>
</dbReference>
<dbReference type="OrthoDB" id="67699at2157"/>
<name>A0A1I6QPW1_9EURY</name>
<dbReference type="PANTHER" id="PTHR46558:SF11">
    <property type="entry name" value="HTH-TYPE TRANSCRIPTIONAL REGULATOR XRE"/>
    <property type="match status" value="1"/>
</dbReference>
<organism evidence="3 4">
    <name type="scientific">Halostagnicola kamekurae</name>
    <dbReference type="NCBI Taxonomy" id="619731"/>
    <lineage>
        <taxon>Archaea</taxon>
        <taxon>Methanobacteriati</taxon>
        <taxon>Methanobacteriota</taxon>
        <taxon>Stenosarchaea group</taxon>
        <taxon>Halobacteria</taxon>
        <taxon>Halobacteriales</taxon>
        <taxon>Natrialbaceae</taxon>
        <taxon>Halostagnicola</taxon>
    </lineage>
</organism>
<evidence type="ECO:0000259" key="2">
    <source>
        <dbReference type="PROSITE" id="PS50943"/>
    </source>
</evidence>
<dbReference type="AlphaFoldDB" id="A0A1I6QPW1"/>
<reference evidence="4" key="1">
    <citation type="submission" date="2016-10" db="EMBL/GenBank/DDBJ databases">
        <authorList>
            <person name="Varghese N."/>
            <person name="Submissions S."/>
        </authorList>
    </citation>
    <scope>NUCLEOTIDE SEQUENCE [LARGE SCALE GENOMIC DNA]</scope>
    <source>
        <strain evidence="4">DSM 22427</strain>
    </source>
</reference>
<dbReference type="GO" id="GO:0003677">
    <property type="term" value="F:DNA binding"/>
    <property type="evidence" value="ECO:0007669"/>
    <property type="project" value="UniProtKB-KW"/>
</dbReference>
<dbReference type="PROSITE" id="PS50943">
    <property type="entry name" value="HTH_CROC1"/>
    <property type="match status" value="1"/>
</dbReference>
<evidence type="ECO:0000256" key="1">
    <source>
        <dbReference type="ARBA" id="ARBA00023125"/>
    </source>
</evidence>
<dbReference type="SMART" id="SM00530">
    <property type="entry name" value="HTH_XRE"/>
    <property type="match status" value="1"/>
</dbReference>
<keyword evidence="4" id="KW-1185">Reference proteome</keyword>
<evidence type="ECO:0000313" key="3">
    <source>
        <dbReference type="EMBL" id="SFS54445.1"/>
    </source>
</evidence>
<dbReference type="InterPro" id="IPR010982">
    <property type="entry name" value="Lambda_DNA-bd_dom_sf"/>
</dbReference>